<dbReference type="KEGG" id="nga:Ngar_c26070"/>
<sequence>MHSAKDKHKVVNRHGKKPYCRMPIEFSRQAQQAFSPEFKARIMQAYALFPELQNKTIACGLLKRRGWVQGTAIGWANPPVFRLQPNVSVYTIAHELTHLVQGDGSGIPHGEVPCDIWTVDKLPAELLDQRPYYLLKNSRCDWKRHKLAIKDLCRQAIEIRKTQRMYIVWLRNQIKKLDSPYRSS</sequence>
<dbReference type="EMBL" id="CP002408">
    <property type="protein sequence ID" value="AFU59529.1"/>
    <property type="molecule type" value="Genomic_DNA"/>
</dbReference>
<reference evidence="1 2" key="1">
    <citation type="journal article" date="2012" name="Environ. Microbiol.">
        <title>The genome of the ammonia-oxidizing Candidatus Nitrososphaera gargensis: insights into metabolic versatility and environmental adaptations.</title>
        <authorList>
            <person name="Spang A."/>
            <person name="Poehlein A."/>
            <person name="Offre P."/>
            <person name="Zumbragel S."/>
            <person name="Haider S."/>
            <person name="Rychlik N."/>
            <person name="Nowka B."/>
            <person name="Schmeisser C."/>
            <person name="Lebedeva E.V."/>
            <person name="Rattei T."/>
            <person name="Bohm C."/>
            <person name="Schmid M."/>
            <person name="Galushko A."/>
            <person name="Hatzenpichler R."/>
            <person name="Weinmaier T."/>
            <person name="Daniel R."/>
            <person name="Schleper C."/>
            <person name="Spieck E."/>
            <person name="Streit W."/>
            <person name="Wagner M."/>
        </authorList>
    </citation>
    <scope>NUCLEOTIDE SEQUENCE [LARGE SCALE GENOMIC DNA]</scope>
    <source>
        <strain evidence="2">Ga9.2</strain>
    </source>
</reference>
<keyword evidence="2" id="KW-1185">Reference proteome</keyword>
<proteinExistence type="predicted"/>
<dbReference type="Proteomes" id="UP000008037">
    <property type="component" value="Chromosome"/>
</dbReference>
<protein>
    <submittedName>
        <fullName evidence="1">Uncharacterized protein</fullName>
    </submittedName>
</protein>
<dbReference type="InParanoid" id="K0INK4"/>
<gene>
    <name evidence="1" type="ordered locus">Ngar_c26070</name>
</gene>
<organism evidence="1 2">
    <name type="scientific">Nitrososphaera gargensis (strain Ga9.2)</name>
    <dbReference type="NCBI Taxonomy" id="1237085"/>
    <lineage>
        <taxon>Archaea</taxon>
        <taxon>Nitrososphaerota</taxon>
        <taxon>Nitrososphaeria</taxon>
        <taxon>Nitrososphaerales</taxon>
        <taxon>Nitrososphaeraceae</taxon>
        <taxon>Nitrososphaera</taxon>
    </lineage>
</organism>
<dbReference type="GeneID" id="13794626"/>
<accession>K0INK4</accession>
<dbReference type="RefSeq" id="WP_015020064.1">
    <property type="nucleotide sequence ID" value="NC_018719.1"/>
</dbReference>
<dbReference type="STRING" id="1237085.Ngar_c26070"/>
<evidence type="ECO:0000313" key="1">
    <source>
        <dbReference type="EMBL" id="AFU59529.1"/>
    </source>
</evidence>
<dbReference type="AlphaFoldDB" id="K0INK4"/>
<dbReference type="HOGENOM" id="CLU_1682759_0_0_2"/>
<evidence type="ECO:0000313" key="2">
    <source>
        <dbReference type="Proteomes" id="UP000008037"/>
    </source>
</evidence>
<dbReference type="BioCyc" id="CNIT1237085:G1324-2607-MONOMER"/>
<dbReference type="OrthoDB" id="10518at2157"/>
<name>K0INK4_NITGG</name>